<keyword evidence="4 10" id="KW-0812">Transmembrane</keyword>
<evidence type="ECO:0000256" key="2">
    <source>
        <dbReference type="ARBA" id="ARBA00009726"/>
    </source>
</evidence>
<evidence type="ECO:0000256" key="3">
    <source>
        <dbReference type="ARBA" id="ARBA00022448"/>
    </source>
</evidence>
<dbReference type="GO" id="GO:0016887">
    <property type="term" value="F:ATP hydrolysis activity"/>
    <property type="evidence" value="ECO:0007669"/>
    <property type="project" value="InterPro"/>
</dbReference>
<feature type="non-terminal residue" evidence="12">
    <location>
        <position position="480"/>
    </location>
</feature>
<comment type="similarity">
    <text evidence="2">Belongs to the ABC transporter superfamily. ABCC family. Conjugate transporter (TC 3.A.1.208) subfamily.</text>
</comment>
<dbReference type="Proteomes" id="UP000466442">
    <property type="component" value="Unassembled WGS sequence"/>
</dbReference>
<evidence type="ECO:0000256" key="1">
    <source>
        <dbReference type="ARBA" id="ARBA00004141"/>
    </source>
</evidence>
<dbReference type="InterPro" id="IPR017871">
    <property type="entry name" value="ABC_transporter-like_CS"/>
</dbReference>
<dbReference type="InterPro" id="IPR027417">
    <property type="entry name" value="P-loop_NTPase"/>
</dbReference>
<evidence type="ECO:0000256" key="9">
    <source>
        <dbReference type="SAM" id="MobiDB-lite"/>
    </source>
</evidence>
<comment type="caution">
    <text evidence="12">The sequence shown here is derived from an EMBL/GenBank/DDBJ whole genome shotgun (WGS) entry which is preliminary data.</text>
</comment>
<keyword evidence="8 10" id="KW-0472">Membrane</keyword>
<dbReference type="InterPro" id="IPR003439">
    <property type="entry name" value="ABC_transporter-like_ATP-bd"/>
</dbReference>
<feature type="compositionally biased region" description="Low complexity" evidence="9">
    <location>
        <begin position="417"/>
        <end position="441"/>
    </location>
</feature>
<accession>A0A8S9XFU3</accession>
<dbReference type="GO" id="GO:0016020">
    <property type="term" value="C:membrane"/>
    <property type="evidence" value="ECO:0007669"/>
    <property type="project" value="UniProtKB-SubCell"/>
</dbReference>
<dbReference type="SMART" id="SM00382">
    <property type="entry name" value="AAA"/>
    <property type="match status" value="1"/>
</dbReference>
<dbReference type="InterPro" id="IPR050173">
    <property type="entry name" value="ABC_transporter_C-like"/>
</dbReference>
<gene>
    <name evidence="12" type="ORF">GE061_018410</name>
</gene>
<comment type="subcellular location">
    <subcellularLocation>
        <location evidence="1">Membrane</location>
        <topology evidence="1">Multi-pass membrane protein</topology>
    </subcellularLocation>
</comment>
<dbReference type="OrthoDB" id="6618298at2759"/>
<dbReference type="SUPFAM" id="SSF90123">
    <property type="entry name" value="ABC transporter transmembrane region"/>
    <property type="match status" value="1"/>
</dbReference>
<evidence type="ECO:0000256" key="4">
    <source>
        <dbReference type="ARBA" id="ARBA00022692"/>
    </source>
</evidence>
<dbReference type="InterPro" id="IPR003593">
    <property type="entry name" value="AAA+_ATPase"/>
</dbReference>
<evidence type="ECO:0000313" key="12">
    <source>
        <dbReference type="EMBL" id="KAF6207171.1"/>
    </source>
</evidence>
<evidence type="ECO:0000256" key="10">
    <source>
        <dbReference type="SAM" id="Phobius"/>
    </source>
</evidence>
<name>A0A8S9XFU3_APOLU</name>
<feature type="compositionally biased region" description="Basic and acidic residues" evidence="9">
    <location>
        <begin position="470"/>
        <end position="480"/>
    </location>
</feature>
<dbReference type="EMBL" id="WIXP02000008">
    <property type="protein sequence ID" value="KAF6207171.1"/>
    <property type="molecule type" value="Genomic_DNA"/>
</dbReference>
<sequence>CFSSKPRLLPSKCFSARINYNQGIWCTRDSNQEFDNHQDLHSSAWYLFIASSRAFGFWLDIVCFIYIALVTLSFLIFADGNTMGGNVGFAITQAIGLTGMFQWGMRQSAELENSMTSVERVIEYTDLESEPPLDSSPDKKPPPSWPDQGKVEFIDLKLRYSVGEPWVLKGLNVTILPQEKVGIVGRTGAGKSSLIAALFNLADLDGHILIDGIDTTSIGLHDLRSKISIIPQEPFLFSGSMRKNLDPFDEYPDPILWRALEEVELKDVVKEMSRGLESMISEGGANLSVGQRQLVCLARAIVQNNRILVLDEATANVDPKTDGLIQQTIRKKFSHCTVLTIAHRLHTVMDSDKILVMAAGKVVEFDHPHILLQKPDGYLWSMVKQTGNSTSEVLKGIAAEKYGLRPNPSSPSGLAVSQSSPRGLASSPSSPSRLAISPSSPTDVAPSPSTPSGLAPLAEPEPSPSSSPETSRRPDDDDES</sequence>
<dbReference type="GO" id="GO:0042626">
    <property type="term" value="F:ATPase-coupled transmembrane transporter activity"/>
    <property type="evidence" value="ECO:0007669"/>
    <property type="project" value="TreeGrafter"/>
</dbReference>
<keyword evidence="6" id="KW-0067">ATP-binding</keyword>
<dbReference type="PROSITE" id="PS50893">
    <property type="entry name" value="ABC_TRANSPORTER_2"/>
    <property type="match status" value="1"/>
</dbReference>
<dbReference type="CDD" id="cd03244">
    <property type="entry name" value="ABCC_MRP_domain2"/>
    <property type="match status" value="1"/>
</dbReference>
<evidence type="ECO:0000313" key="13">
    <source>
        <dbReference type="Proteomes" id="UP000466442"/>
    </source>
</evidence>
<dbReference type="SUPFAM" id="SSF52540">
    <property type="entry name" value="P-loop containing nucleoside triphosphate hydrolases"/>
    <property type="match status" value="1"/>
</dbReference>
<dbReference type="GO" id="GO:0005524">
    <property type="term" value="F:ATP binding"/>
    <property type="evidence" value="ECO:0007669"/>
    <property type="project" value="UniProtKB-KW"/>
</dbReference>
<dbReference type="PROSITE" id="PS00211">
    <property type="entry name" value="ABC_TRANSPORTER_1"/>
    <property type="match status" value="1"/>
</dbReference>
<dbReference type="InterPro" id="IPR036640">
    <property type="entry name" value="ABC1_TM_sf"/>
</dbReference>
<dbReference type="Pfam" id="PF00005">
    <property type="entry name" value="ABC_tran"/>
    <property type="match status" value="1"/>
</dbReference>
<dbReference type="FunFam" id="3.40.50.300:FF:000163">
    <property type="entry name" value="Multidrug resistance-associated protein member 4"/>
    <property type="match status" value="1"/>
</dbReference>
<dbReference type="Gene3D" id="3.40.50.300">
    <property type="entry name" value="P-loop containing nucleotide triphosphate hydrolases"/>
    <property type="match status" value="1"/>
</dbReference>
<dbReference type="Gene3D" id="1.20.1560.10">
    <property type="entry name" value="ABC transporter type 1, transmembrane domain"/>
    <property type="match status" value="1"/>
</dbReference>
<organism evidence="12 13">
    <name type="scientific">Apolygus lucorum</name>
    <name type="common">Small green plant bug</name>
    <name type="synonym">Lygocoris lucorum</name>
    <dbReference type="NCBI Taxonomy" id="248454"/>
    <lineage>
        <taxon>Eukaryota</taxon>
        <taxon>Metazoa</taxon>
        <taxon>Ecdysozoa</taxon>
        <taxon>Arthropoda</taxon>
        <taxon>Hexapoda</taxon>
        <taxon>Insecta</taxon>
        <taxon>Pterygota</taxon>
        <taxon>Neoptera</taxon>
        <taxon>Paraneoptera</taxon>
        <taxon>Hemiptera</taxon>
        <taxon>Heteroptera</taxon>
        <taxon>Panheteroptera</taxon>
        <taxon>Cimicomorpha</taxon>
        <taxon>Miridae</taxon>
        <taxon>Mirini</taxon>
        <taxon>Apolygus</taxon>
    </lineage>
</organism>
<feature type="transmembrane region" description="Helical" evidence="10">
    <location>
        <begin position="55"/>
        <end position="78"/>
    </location>
</feature>
<protein>
    <recommendedName>
        <fullName evidence="11">ABC transporter domain-containing protein</fullName>
    </recommendedName>
</protein>
<keyword evidence="5" id="KW-0547">Nucleotide-binding</keyword>
<feature type="region of interest" description="Disordered" evidence="9">
    <location>
        <begin position="404"/>
        <end position="480"/>
    </location>
</feature>
<keyword evidence="3" id="KW-0813">Transport</keyword>
<keyword evidence="13" id="KW-1185">Reference proteome</keyword>
<dbReference type="PANTHER" id="PTHR24223:SF456">
    <property type="entry name" value="MULTIDRUG RESISTANCE-ASSOCIATED PROTEIN LETHAL(2)03659"/>
    <property type="match status" value="1"/>
</dbReference>
<feature type="domain" description="ABC transporter" evidence="11">
    <location>
        <begin position="151"/>
        <end position="384"/>
    </location>
</feature>
<feature type="transmembrane region" description="Helical" evidence="10">
    <location>
        <begin position="85"/>
        <end position="105"/>
    </location>
</feature>
<dbReference type="PANTHER" id="PTHR24223">
    <property type="entry name" value="ATP-BINDING CASSETTE SUB-FAMILY C"/>
    <property type="match status" value="1"/>
</dbReference>
<evidence type="ECO:0000256" key="6">
    <source>
        <dbReference type="ARBA" id="ARBA00022840"/>
    </source>
</evidence>
<evidence type="ECO:0000256" key="7">
    <source>
        <dbReference type="ARBA" id="ARBA00022989"/>
    </source>
</evidence>
<evidence type="ECO:0000259" key="11">
    <source>
        <dbReference type="PROSITE" id="PS50893"/>
    </source>
</evidence>
<reference evidence="12" key="1">
    <citation type="journal article" date="2021" name="Mol. Ecol. Resour.">
        <title>Apolygus lucorum genome provides insights into omnivorousness and mesophyll feeding.</title>
        <authorList>
            <person name="Liu Y."/>
            <person name="Liu H."/>
            <person name="Wang H."/>
            <person name="Huang T."/>
            <person name="Liu B."/>
            <person name="Yang B."/>
            <person name="Yin L."/>
            <person name="Li B."/>
            <person name="Zhang Y."/>
            <person name="Zhang S."/>
            <person name="Jiang F."/>
            <person name="Zhang X."/>
            <person name="Ren Y."/>
            <person name="Wang B."/>
            <person name="Wang S."/>
            <person name="Lu Y."/>
            <person name="Wu K."/>
            <person name="Fan W."/>
            <person name="Wang G."/>
        </authorList>
    </citation>
    <scope>NUCLEOTIDE SEQUENCE</scope>
    <source>
        <strain evidence="12">12Hb</strain>
    </source>
</reference>
<evidence type="ECO:0000256" key="5">
    <source>
        <dbReference type="ARBA" id="ARBA00022741"/>
    </source>
</evidence>
<dbReference type="AlphaFoldDB" id="A0A8S9XFU3"/>
<proteinExistence type="inferred from homology"/>
<keyword evidence="7 10" id="KW-1133">Transmembrane helix</keyword>
<evidence type="ECO:0000256" key="8">
    <source>
        <dbReference type="ARBA" id="ARBA00023136"/>
    </source>
</evidence>